<dbReference type="Gene3D" id="1.20.1090.10">
    <property type="entry name" value="Dehydroquinate synthase-like - alpha domain"/>
    <property type="match status" value="1"/>
</dbReference>
<evidence type="ECO:0000256" key="1">
    <source>
        <dbReference type="ARBA" id="ARBA00001962"/>
    </source>
</evidence>
<dbReference type="OrthoDB" id="9815791at2"/>
<evidence type="ECO:0000256" key="3">
    <source>
        <dbReference type="ARBA" id="ARBA00023002"/>
    </source>
</evidence>
<dbReference type="GeneID" id="76462232"/>
<dbReference type="PANTHER" id="PTHR11496:SF102">
    <property type="entry name" value="ALCOHOL DEHYDROGENASE 4"/>
    <property type="match status" value="1"/>
</dbReference>
<dbReference type="GO" id="GO:0046872">
    <property type="term" value="F:metal ion binding"/>
    <property type="evidence" value="ECO:0007669"/>
    <property type="project" value="InterPro"/>
</dbReference>
<gene>
    <name evidence="6" type="ordered locus">Veis_3875</name>
</gene>
<dbReference type="eggNOG" id="COG1454">
    <property type="taxonomic scope" value="Bacteria"/>
</dbReference>
<dbReference type="Pfam" id="PF00465">
    <property type="entry name" value="Fe-ADH"/>
    <property type="match status" value="1"/>
</dbReference>
<dbReference type="STRING" id="391735.Veis_3875"/>
<proteinExistence type="inferred from homology"/>
<dbReference type="InterPro" id="IPR001670">
    <property type="entry name" value="ADH_Fe/GldA"/>
</dbReference>
<dbReference type="AlphaFoldDB" id="A1WPM6"/>
<comment type="similarity">
    <text evidence="2">Belongs to the iron-containing alcohol dehydrogenase family.</text>
</comment>
<dbReference type="Gene3D" id="3.40.50.1970">
    <property type="match status" value="1"/>
</dbReference>
<dbReference type="Pfam" id="PF25137">
    <property type="entry name" value="ADH_Fe_C"/>
    <property type="match status" value="1"/>
</dbReference>
<dbReference type="InterPro" id="IPR056798">
    <property type="entry name" value="ADH_Fe_C"/>
</dbReference>
<dbReference type="FunFam" id="3.40.50.1970:FF:000003">
    <property type="entry name" value="Alcohol dehydrogenase, iron-containing"/>
    <property type="match status" value="1"/>
</dbReference>
<dbReference type="EMBL" id="CP000542">
    <property type="protein sequence ID" value="ABM59583.1"/>
    <property type="molecule type" value="Genomic_DNA"/>
</dbReference>
<name>A1WPM6_VEREI</name>
<reference evidence="7" key="1">
    <citation type="submission" date="2006-12" db="EMBL/GenBank/DDBJ databases">
        <title>Complete sequence of chromosome 1 of Verminephrobacter eiseniae EF01-2.</title>
        <authorList>
            <person name="Copeland A."/>
            <person name="Lucas S."/>
            <person name="Lapidus A."/>
            <person name="Barry K."/>
            <person name="Detter J.C."/>
            <person name="Glavina del Rio T."/>
            <person name="Dalin E."/>
            <person name="Tice H."/>
            <person name="Pitluck S."/>
            <person name="Chertkov O."/>
            <person name="Brettin T."/>
            <person name="Bruce D."/>
            <person name="Han C."/>
            <person name="Tapia R."/>
            <person name="Gilna P."/>
            <person name="Schmutz J."/>
            <person name="Larimer F."/>
            <person name="Land M."/>
            <person name="Hauser L."/>
            <person name="Kyrpides N."/>
            <person name="Kim E."/>
            <person name="Stahl D."/>
            <person name="Richardson P."/>
        </authorList>
    </citation>
    <scope>NUCLEOTIDE SEQUENCE [LARGE SCALE GENOMIC DNA]</scope>
    <source>
        <strain evidence="7">EF01-2</strain>
    </source>
</reference>
<dbReference type="PANTHER" id="PTHR11496">
    <property type="entry name" value="ALCOHOL DEHYDROGENASE"/>
    <property type="match status" value="1"/>
</dbReference>
<keyword evidence="3" id="KW-0560">Oxidoreductase</keyword>
<dbReference type="GO" id="GO:0004022">
    <property type="term" value="F:alcohol dehydrogenase (NAD+) activity"/>
    <property type="evidence" value="ECO:0007669"/>
    <property type="project" value="TreeGrafter"/>
</dbReference>
<feature type="domain" description="Alcohol dehydrogenase iron-type/glycerol dehydrogenase GldA" evidence="4">
    <location>
        <begin position="22"/>
        <end position="191"/>
    </location>
</feature>
<evidence type="ECO:0000256" key="2">
    <source>
        <dbReference type="ARBA" id="ARBA00007358"/>
    </source>
</evidence>
<dbReference type="RefSeq" id="WP_011811570.1">
    <property type="nucleotide sequence ID" value="NC_008786.1"/>
</dbReference>
<evidence type="ECO:0000313" key="6">
    <source>
        <dbReference type="EMBL" id="ABM59583.1"/>
    </source>
</evidence>
<accession>A1WPM6</accession>
<dbReference type="InterPro" id="IPR039697">
    <property type="entry name" value="Alcohol_dehydrogenase_Fe"/>
</dbReference>
<dbReference type="CDD" id="cd08551">
    <property type="entry name" value="Fe-ADH"/>
    <property type="match status" value="1"/>
</dbReference>
<protein>
    <submittedName>
        <fullName evidence="6">Iron-containing alcohol dehydrogenase</fullName>
    </submittedName>
</protein>
<dbReference type="SUPFAM" id="SSF56796">
    <property type="entry name" value="Dehydroquinate synthase-like"/>
    <property type="match status" value="1"/>
</dbReference>
<evidence type="ECO:0000259" key="5">
    <source>
        <dbReference type="Pfam" id="PF25137"/>
    </source>
</evidence>
<keyword evidence="7" id="KW-1185">Reference proteome</keyword>
<organism evidence="6 7">
    <name type="scientific">Verminephrobacter eiseniae (strain EF01-2)</name>
    <dbReference type="NCBI Taxonomy" id="391735"/>
    <lineage>
        <taxon>Bacteria</taxon>
        <taxon>Pseudomonadati</taxon>
        <taxon>Pseudomonadota</taxon>
        <taxon>Betaproteobacteria</taxon>
        <taxon>Burkholderiales</taxon>
        <taxon>Comamonadaceae</taxon>
        <taxon>Verminephrobacter</taxon>
    </lineage>
</organism>
<dbReference type="HOGENOM" id="CLU_007207_0_0_4"/>
<feature type="domain" description="Fe-containing alcohol dehydrogenase-like C-terminal" evidence="5">
    <location>
        <begin position="202"/>
        <end position="395"/>
    </location>
</feature>
<evidence type="ECO:0000313" key="7">
    <source>
        <dbReference type="Proteomes" id="UP000000374"/>
    </source>
</evidence>
<dbReference type="Proteomes" id="UP000000374">
    <property type="component" value="Chromosome"/>
</dbReference>
<evidence type="ECO:0000259" key="4">
    <source>
        <dbReference type="Pfam" id="PF00465"/>
    </source>
</evidence>
<comment type="cofactor">
    <cofactor evidence="1">
        <name>Fe cation</name>
        <dbReference type="ChEBI" id="CHEBI:24875"/>
    </cofactor>
</comment>
<sequence>MYPPSTHLLFGTEPDQYTFVWPGQTVFGAGSAERLSAWMQHSGSRKPLVVSDAGLVAAGLVEPHLARLRDAGLVPCLFDGVEANPTLDNVAQALDLWHSQACDGVVALGGGSVIDVCKVLLARLCSDAPVEQVLREGDALLCRPIPPFAAIPTTAGTGSESTTAALVKDAQGRKHVLRSRACRPQWVALDPLLTLSVPPAVTACTGFDTVMHALGAATNRATNPVGEALALQAMVLSFHALPLVIAQPDALQARSDMLLASYLAGVAMSLRGTDGIHGLCTPLESLVDVPHAHVLAVVCVPLMRFTLPAATSPYARVARACGLSAKPADDAACAAELVEAIDHLRRAARLPCTLAELGVKADRLEAVIGIALGSPSVALNARKPTRDDLVSLYRAMQPA</sequence>
<dbReference type="KEGG" id="vei:Veis_3875"/>